<keyword evidence="5" id="KW-0378">Hydrolase</keyword>
<organism evidence="5 6">
    <name type="scientific">Fimbriimonas ginsengisoli</name>
    <dbReference type="NCBI Taxonomy" id="1005039"/>
    <lineage>
        <taxon>Bacteria</taxon>
        <taxon>Bacillati</taxon>
        <taxon>Armatimonadota</taxon>
        <taxon>Fimbriimonadia</taxon>
        <taxon>Fimbriimonadales</taxon>
        <taxon>Fimbriimonadaceae</taxon>
        <taxon>Fimbriimonas</taxon>
    </lineage>
</organism>
<protein>
    <submittedName>
        <fullName evidence="5">HAD-IIA family hydrolase</fullName>
    </submittedName>
</protein>
<comment type="cofactor">
    <cofactor evidence="4">
        <name>Mg(2+)</name>
        <dbReference type="ChEBI" id="CHEBI:18420"/>
    </cofactor>
    <text evidence="4">Divalent metal ions. Mg(2+) is the most effective.</text>
</comment>
<accession>A0A931PWQ6</accession>
<name>A0A931PWQ6_FIMGI</name>
<evidence type="ECO:0000256" key="1">
    <source>
        <dbReference type="PIRNR" id="PIRNR000915"/>
    </source>
</evidence>
<feature type="active site" description="Nucleophile" evidence="2">
    <location>
        <position position="10"/>
    </location>
</feature>
<dbReference type="AlphaFoldDB" id="A0A931PWQ6"/>
<dbReference type="NCBIfam" id="TIGR01460">
    <property type="entry name" value="HAD-SF-IIA"/>
    <property type="match status" value="1"/>
</dbReference>
<dbReference type="PANTHER" id="PTHR19288">
    <property type="entry name" value="4-NITROPHENYLPHOSPHATASE-RELATED"/>
    <property type="match status" value="1"/>
</dbReference>
<evidence type="ECO:0000256" key="2">
    <source>
        <dbReference type="PIRSR" id="PIRSR000915-1"/>
    </source>
</evidence>
<proteinExistence type="inferred from homology"/>
<feature type="binding site" evidence="3">
    <location>
        <position position="234"/>
    </location>
    <ligand>
        <name>substrate</name>
    </ligand>
</feature>
<feature type="binding site" evidence="4">
    <location>
        <position position="12"/>
    </location>
    <ligand>
        <name>Mg(2+)</name>
        <dbReference type="ChEBI" id="CHEBI:18420"/>
    </ligand>
</feature>
<comment type="caution">
    <text evidence="5">The sequence shown here is derived from an EMBL/GenBank/DDBJ whole genome shotgun (WGS) entry which is preliminary data.</text>
</comment>
<dbReference type="Pfam" id="PF13344">
    <property type="entry name" value="Hydrolase_6"/>
    <property type="match status" value="1"/>
</dbReference>
<feature type="binding site" evidence="4">
    <location>
        <position position="259"/>
    </location>
    <ligand>
        <name>Mg(2+)</name>
        <dbReference type="ChEBI" id="CHEBI:18420"/>
    </ligand>
</feature>
<feature type="binding site" evidence="4">
    <location>
        <position position="10"/>
    </location>
    <ligand>
        <name>Mg(2+)</name>
        <dbReference type="ChEBI" id="CHEBI:18420"/>
    </ligand>
</feature>
<keyword evidence="4" id="KW-0460">Magnesium</keyword>
<dbReference type="PANTHER" id="PTHR19288:SF46">
    <property type="entry name" value="HALOACID DEHALOGENASE-LIKE HYDROLASE DOMAIN-CONTAINING PROTEIN 2"/>
    <property type="match status" value="1"/>
</dbReference>
<feature type="active site" description="Proton donor" evidence="2">
    <location>
        <position position="12"/>
    </location>
</feature>
<dbReference type="GO" id="GO:0005737">
    <property type="term" value="C:cytoplasm"/>
    <property type="evidence" value="ECO:0007669"/>
    <property type="project" value="TreeGrafter"/>
</dbReference>
<evidence type="ECO:0000313" key="5">
    <source>
        <dbReference type="EMBL" id="MBI1756886.1"/>
    </source>
</evidence>
<reference evidence="5" key="1">
    <citation type="submission" date="2020-07" db="EMBL/GenBank/DDBJ databases">
        <title>Huge and variable diversity of episymbiotic CPR bacteria and DPANN archaea in groundwater ecosystems.</title>
        <authorList>
            <person name="He C.Y."/>
            <person name="Keren R."/>
            <person name="Whittaker M."/>
            <person name="Farag I.F."/>
            <person name="Doudna J."/>
            <person name="Cate J.H.D."/>
            <person name="Banfield J.F."/>
        </authorList>
    </citation>
    <scope>NUCLEOTIDE SEQUENCE</scope>
    <source>
        <strain evidence="5">NC_groundwater_17_Pr7_B-0.1um_64_12</strain>
    </source>
</reference>
<dbReference type="InterPro" id="IPR036412">
    <property type="entry name" value="HAD-like_sf"/>
</dbReference>
<dbReference type="EMBL" id="JACOSL010000041">
    <property type="protein sequence ID" value="MBI1756886.1"/>
    <property type="molecule type" value="Genomic_DNA"/>
</dbReference>
<dbReference type="GO" id="GO:0046872">
    <property type="term" value="F:metal ion binding"/>
    <property type="evidence" value="ECO:0007669"/>
    <property type="project" value="UniProtKB-KW"/>
</dbReference>
<dbReference type="PIRSF" id="PIRSF000915">
    <property type="entry name" value="PGP-type_phosphatase"/>
    <property type="match status" value="1"/>
</dbReference>
<sequence length="301" mass="30978">MRGYRLYVLDLDGTLYRGERALPGAVDAVAELRRRGALVRFLTNNSALTRVAVATKLQQLGFQASPEETLTSGDGAARLLIERGLKSAFVVGDPGLAETLSAAGLTLFGPLPLDGGESVSSPTAVAPAQAVANAREGGQKRAPQNSITLPLPPPIKGGVVGSAQPDAVVVGICRSLSYDLLDQAMNLILRGALFVATNRDATYPLEDGCLSPGAGAIVAALEACTGVSPVVVGKPEPTLILQLLEEIGVEPEAALVVGDRVETDLEAGRRAGCDTHLVLTGVTTEPHAGQGYSADLGGLLE</sequence>
<dbReference type="GO" id="GO:0016791">
    <property type="term" value="F:phosphatase activity"/>
    <property type="evidence" value="ECO:0007669"/>
    <property type="project" value="TreeGrafter"/>
</dbReference>
<dbReference type="InterPro" id="IPR023214">
    <property type="entry name" value="HAD_sf"/>
</dbReference>
<evidence type="ECO:0000256" key="4">
    <source>
        <dbReference type="PIRSR" id="PIRSR000915-3"/>
    </source>
</evidence>
<evidence type="ECO:0000313" key="6">
    <source>
        <dbReference type="Proteomes" id="UP000727962"/>
    </source>
</evidence>
<evidence type="ECO:0000256" key="3">
    <source>
        <dbReference type="PIRSR" id="PIRSR000915-2"/>
    </source>
</evidence>
<comment type="similarity">
    <text evidence="1">Belongs to the HAD-like hydrolase superfamily.</text>
</comment>
<dbReference type="Pfam" id="PF13242">
    <property type="entry name" value="Hydrolase_like"/>
    <property type="match status" value="1"/>
</dbReference>
<gene>
    <name evidence="5" type="ORF">HYR64_07255</name>
</gene>
<dbReference type="Proteomes" id="UP000727962">
    <property type="component" value="Unassembled WGS sequence"/>
</dbReference>
<dbReference type="SUPFAM" id="SSF56784">
    <property type="entry name" value="HAD-like"/>
    <property type="match status" value="1"/>
</dbReference>
<dbReference type="InterPro" id="IPR006357">
    <property type="entry name" value="HAD-SF_hydro_IIA"/>
</dbReference>
<keyword evidence="4" id="KW-0479">Metal-binding</keyword>
<dbReference type="Gene3D" id="3.40.50.1000">
    <property type="entry name" value="HAD superfamily/HAD-like"/>
    <property type="match status" value="4"/>
</dbReference>